<evidence type="ECO:0000259" key="4">
    <source>
        <dbReference type="PROSITE" id="PS50110"/>
    </source>
</evidence>
<evidence type="ECO:0000256" key="1">
    <source>
        <dbReference type="ARBA" id="ARBA00001946"/>
    </source>
</evidence>
<dbReference type="PANTHER" id="PTHR46663">
    <property type="entry name" value="DIGUANYLATE CYCLASE DGCT-RELATED"/>
    <property type="match status" value="1"/>
</dbReference>
<dbReference type="EMBL" id="FQWZ01000001">
    <property type="protein sequence ID" value="SHG53094.1"/>
    <property type="molecule type" value="Genomic_DNA"/>
</dbReference>
<feature type="domain" description="GGDEF" evidence="5">
    <location>
        <begin position="203"/>
        <end position="346"/>
    </location>
</feature>
<reference evidence="6 7" key="1">
    <citation type="submission" date="2016-11" db="EMBL/GenBank/DDBJ databases">
        <authorList>
            <person name="Jaros S."/>
            <person name="Januszkiewicz K."/>
            <person name="Wedrychowicz H."/>
        </authorList>
    </citation>
    <scope>NUCLEOTIDE SEQUENCE [LARGE SCALE GENOMIC DNA]</scope>
    <source>
        <strain evidence="6 7">CGMCC 1.7049</strain>
    </source>
</reference>
<dbReference type="Pfam" id="PF00990">
    <property type="entry name" value="GGDEF"/>
    <property type="match status" value="1"/>
</dbReference>
<accession>A0A1M5KJQ3</accession>
<feature type="coiled-coil region" evidence="3">
    <location>
        <begin position="138"/>
        <end position="208"/>
    </location>
</feature>
<dbReference type="InterPro" id="IPR000160">
    <property type="entry name" value="GGDEF_dom"/>
</dbReference>
<dbReference type="InterPro" id="IPR052163">
    <property type="entry name" value="DGC-Regulatory_Protein"/>
</dbReference>
<dbReference type="AlphaFoldDB" id="A0A1M5KJQ3"/>
<dbReference type="PANTHER" id="PTHR46663:SF2">
    <property type="entry name" value="GGDEF DOMAIN-CONTAINING PROTEIN"/>
    <property type="match status" value="1"/>
</dbReference>
<dbReference type="SUPFAM" id="SSF52172">
    <property type="entry name" value="CheY-like"/>
    <property type="match status" value="1"/>
</dbReference>
<dbReference type="InterPro" id="IPR043128">
    <property type="entry name" value="Rev_trsase/Diguanyl_cyclase"/>
</dbReference>
<dbReference type="STRING" id="490188.SAMN04488068_0610"/>
<dbReference type="InterPro" id="IPR001789">
    <property type="entry name" value="Sig_transdc_resp-reg_receiver"/>
</dbReference>
<dbReference type="FunFam" id="3.30.70.270:FF:000001">
    <property type="entry name" value="Diguanylate cyclase domain protein"/>
    <property type="match status" value="1"/>
</dbReference>
<dbReference type="Pfam" id="PF00072">
    <property type="entry name" value="Response_reg"/>
    <property type="match status" value="1"/>
</dbReference>
<evidence type="ECO:0000259" key="5">
    <source>
        <dbReference type="PROSITE" id="PS50887"/>
    </source>
</evidence>
<name>A0A1M5KJQ3_9GAMM</name>
<dbReference type="GO" id="GO:0000160">
    <property type="term" value="P:phosphorelay signal transduction system"/>
    <property type="evidence" value="ECO:0007669"/>
    <property type="project" value="InterPro"/>
</dbReference>
<organism evidence="6 7">
    <name type="scientific">Hydrocarboniphaga daqingensis</name>
    <dbReference type="NCBI Taxonomy" id="490188"/>
    <lineage>
        <taxon>Bacteria</taxon>
        <taxon>Pseudomonadati</taxon>
        <taxon>Pseudomonadota</taxon>
        <taxon>Gammaproteobacteria</taxon>
        <taxon>Nevskiales</taxon>
        <taxon>Nevskiaceae</taxon>
        <taxon>Hydrocarboniphaga</taxon>
    </lineage>
</organism>
<dbReference type="CDD" id="cd01949">
    <property type="entry name" value="GGDEF"/>
    <property type="match status" value="1"/>
</dbReference>
<dbReference type="NCBIfam" id="TIGR00254">
    <property type="entry name" value="GGDEF"/>
    <property type="match status" value="1"/>
</dbReference>
<proteinExistence type="predicted"/>
<dbReference type="Gene3D" id="3.30.70.270">
    <property type="match status" value="1"/>
</dbReference>
<dbReference type="GO" id="GO:0003824">
    <property type="term" value="F:catalytic activity"/>
    <property type="evidence" value="ECO:0007669"/>
    <property type="project" value="UniProtKB-ARBA"/>
</dbReference>
<dbReference type="RefSeq" id="WP_072894075.1">
    <property type="nucleotide sequence ID" value="NZ_FQWZ01000001.1"/>
</dbReference>
<dbReference type="InterPro" id="IPR011006">
    <property type="entry name" value="CheY-like_superfamily"/>
</dbReference>
<dbReference type="InterPro" id="IPR029787">
    <property type="entry name" value="Nucleotide_cyclase"/>
</dbReference>
<evidence type="ECO:0000256" key="3">
    <source>
        <dbReference type="SAM" id="Coils"/>
    </source>
</evidence>
<comment type="cofactor">
    <cofactor evidence="1">
        <name>Mg(2+)</name>
        <dbReference type="ChEBI" id="CHEBI:18420"/>
    </cofactor>
</comment>
<dbReference type="Gene3D" id="3.40.50.2300">
    <property type="match status" value="1"/>
</dbReference>
<keyword evidence="2" id="KW-0597">Phosphoprotein</keyword>
<dbReference type="SMART" id="SM00448">
    <property type="entry name" value="REC"/>
    <property type="match status" value="1"/>
</dbReference>
<dbReference type="SUPFAM" id="SSF55073">
    <property type="entry name" value="Nucleotide cyclase"/>
    <property type="match status" value="1"/>
</dbReference>
<dbReference type="PROSITE" id="PS50110">
    <property type="entry name" value="RESPONSE_REGULATORY"/>
    <property type="match status" value="1"/>
</dbReference>
<evidence type="ECO:0000313" key="6">
    <source>
        <dbReference type="EMBL" id="SHG53094.1"/>
    </source>
</evidence>
<dbReference type="SMART" id="SM00267">
    <property type="entry name" value="GGDEF"/>
    <property type="match status" value="1"/>
</dbReference>
<keyword evidence="7" id="KW-1185">Reference proteome</keyword>
<protein>
    <submittedName>
        <fullName evidence="6">Diguanylate cyclase (GGDEF) domain-containing protein</fullName>
    </submittedName>
</protein>
<dbReference type="PROSITE" id="PS50887">
    <property type="entry name" value="GGDEF"/>
    <property type="match status" value="1"/>
</dbReference>
<sequence>MPSDATGLQPLPRPKILIVDDTPANLVAMRRLLSKIDADLILAASGNEALAACLDHEFALVLLDVQMPDIDGFEVAGLLSGEARTADTPIIFVTAAFSDDVNRLRGYHFGAVDYIAKPINDVILLAKVRVFLDLYRGRQELQRLVAELDARNRQLEVEIAERKRAEQEVRHRATHDTLTELPNRALFMDRVEQALQRADRQRSQLALLYLDIDGFKPVNDTLGHHAGDLLLQQIAQRLGSAVRKSDTVARLGGDEFAVVVQDTAESPDSAEQLARKLLDILALPFVLDLGPSGPARVIIGASIGISLFPDHCRGVTDRREALIRAADGAMYAAKQGGKNRLVVASVVSVSTP</sequence>
<keyword evidence="3" id="KW-0175">Coiled coil</keyword>
<gene>
    <name evidence="6" type="ORF">SAMN04488068_0610</name>
</gene>
<evidence type="ECO:0000256" key="2">
    <source>
        <dbReference type="PROSITE-ProRule" id="PRU00169"/>
    </source>
</evidence>
<evidence type="ECO:0000313" key="7">
    <source>
        <dbReference type="Proteomes" id="UP000199758"/>
    </source>
</evidence>
<feature type="domain" description="Response regulatory" evidence="4">
    <location>
        <begin position="15"/>
        <end position="132"/>
    </location>
</feature>
<dbReference type="OrthoDB" id="8807260at2"/>
<feature type="modified residue" description="4-aspartylphosphate" evidence="2">
    <location>
        <position position="64"/>
    </location>
</feature>
<dbReference type="Proteomes" id="UP000199758">
    <property type="component" value="Unassembled WGS sequence"/>
</dbReference>